<feature type="compositionally biased region" description="Low complexity" evidence="1">
    <location>
        <begin position="1"/>
        <end position="17"/>
    </location>
</feature>
<protein>
    <recommendedName>
        <fullName evidence="2">Rab-GAP TBC domain-containing protein</fullName>
    </recommendedName>
</protein>
<evidence type="ECO:0000259" key="2">
    <source>
        <dbReference type="PROSITE" id="PS50086"/>
    </source>
</evidence>
<dbReference type="EMBL" id="MU032347">
    <property type="protein sequence ID" value="KAF3766109.1"/>
    <property type="molecule type" value="Genomic_DNA"/>
</dbReference>
<dbReference type="InterPro" id="IPR035969">
    <property type="entry name" value="Rab-GAP_TBC_sf"/>
</dbReference>
<dbReference type="Proteomes" id="UP000803844">
    <property type="component" value="Unassembled WGS sequence"/>
</dbReference>
<dbReference type="PROSITE" id="PS50086">
    <property type="entry name" value="TBC_RABGAP"/>
    <property type="match status" value="1"/>
</dbReference>
<proteinExistence type="predicted"/>
<dbReference type="SMART" id="SM00164">
    <property type="entry name" value="TBC"/>
    <property type="match status" value="1"/>
</dbReference>
<name>A0A9P4Y442_CRYP1</name>
<dbReference type="GeneID" id="63843264"/>
<dbReference type="OrthoDB" id="294251at2759"/>
<dbReference type="FunFam" id="1.10.472.80:FF:000055">
    <property type="entry name" value="TBC domain-containing protein C1778.09"/>
    <property type="match status" value="1"/>
</dbReference>
<dbReference type="GO" id="GO:0005096">
    <property type="term" value="F:GTPase activator activity"/>
    <property type="evidence" value="ECO:0007669"/>
    <property type="project" value="TreeGrafter"/>
</dbReference>
<dbReference type="Gene3D" id="1.10.472.80">
    <property type="entry name" value="Ypt/Rab-GAP domain of gyp1p, domain 3"/>
    <property type="match status" value="1"/>
</dbReference>
<reference evidence="3" key="1">
    <citation type="journal article" date="2020" name="Phytopathology">
        <title>Genome sequence of the chestnut blight fungus Cryphonectria parasitica EP155: A fundamental resource for an archetypical invasive plant pathogen.</title>
        <authorList>
            <person name="Crouch J.A."/>
            <person name="Dawe A."/>
            <person name="Aerts A."/>
            <person name="Barry K."/>
            <person name="Churchill A.C.L."/>
            <person name="Grimwood J."/>
            <person name="Hillman B."/>
            <person name="Milgroom M.G."/>
            <person name="Pangilinan J."/>
            <person name="Smith M."/>
            <person name="Salamov A."/>
            <person name="Schmutz J."/>
            <person name="Yadav J."/>
            <person name="Grigoriev I.V."/>
            <person name="Nuss D."/>
        </authorList>
    </citation>
    <scope>NUCLEOTIDE SEQUENCE</scope>
    <source>
        <strain evidence="3">EP155</strain>
    </source>
</reference>
<dbReference type="PANTHER" id="PTHR47219">
    <property type="entry name" value="RAB GTPASE-ACTIVATING PROTEIN 1-LIKE"/>
    <property type="match status" value="1"/>
</dbReference>
<evidence type="ECO:0000313" key="3">
    <source>
        <dbReference type="EMBL" id="KAF3766109.1"/>
    </source>
</evidence>
<gene>
    <name evidence="3" type="ORF">M406DRAFT_88917</name>
</gene>
<feature type="domain" description="Rab-GAP TBC" evidence="2">
    <location>
        <begin position="108"/>
        <end position="301"/>
    </location>
</feature>
<keyword evidence="4" id="KW-1185">Reference proteome</keyword>
<sequence length="391" mass="44719">MYLSPSSPLSVTSLPSPRGSAHRHEFELAGGIEDWEDVRGADVDRYGFIQPGSRRPISRASSAQAIKAAQDREARRTEKWRNMAKMIEGVQVEFDTRSPKLIERTWKGIPDRWRSSAWYSFLASSARDAKSEVTDQELIAQFHSLQEVSSSDDVQIDLDVPRTINRHIMFRKRYRGGQRLLFRVLHALSLYFPDTGYVQGMAALAASLLCYYDEERCFVMLVWLWQFRGLKRLYQHGFGGLMIALQDLEKYWLKGKPISQKLNDLGIDPTAYGTRWYLTLFNLSIPFPVQLRVWDVFILLGGCPPTLEPSSGKAKQKEQANEPESDMIFDGLDIIHATAAALIDIHRDVIIDGDFENVMKGLTSFQEVKDEDKFINLVRAEWNTHRGKKKG</sequence>
<feature type="region of interest" description="Disordered" evidence="1">
    <location>
        <begin position="1"/>
        <end position="20"/>
    </location>
</feature>
<dbReference type="GO" id="GO:0031267">
    <property type="term" value="F:small GTPase binding"/>
    <property type="evidence" value="ECO:0007669"/>
    <property type="project" value="TreeGrafter"/>
</dbReference>
<dbReference type="SUPFAM" id="SSF47923">
    <property type="entry name" value="Ypt/Rab-GAP domain of gyp1p"/>
    <property type="match status" value="2"/>
</dbReference>
<dbReference type="FunFam" id="1.10.8.270:FF:000023">
    <property type="entry name" value="TBC domain-containing protein C1778.09"/>
    <property type="match status" value="1"/>
</dbReference>
<dbReference type="Pfam" id="PF00566">
    <property type="entry name" value="RabGAP-TBC"/>
    <property type="match status" value="1"/>
</dbReference>
<dbReference type="InterPro" id="IPR000195">
    <property type="entry name" value="Rab-GAP-TBC_dom"/>
</dbReference>
<dbReference type="Gene3D" id="1.10.8.270">
    <property type="entry name" value="putative rabgap domain of human tbc1 domain family member 14 like domains"/>
    <property type="match status" value="1"/>
</dbReference>
<evidence type="ECO:0000256" key="1">
    <source>
        <dbReference type="SAM" id="MobiDB-lite"/>
    </source>
</evidence>
<comment type="caution">
    <text evidence="3">The sequence shown here is derived from an EMBL/GenBank/DDBJ whole genome shotgun (WGS) entry which is preliminary data.</text>
</comment>
<dbReference type="InterPro" id="IPR050302">
    <property type="entry name" value="Rab_GAP_TBC_domain"/>
</dbReference>
<dbReference type="PANTHER" id="PTHR47219:SF9">
    <property type="entry name" value="GTPASE ACTIVATING PROTEIN AND CENTROSOME-ASSOCIATED, ISOFORM B"/>
    <property type="match status" value="1"/>
</dbReference>
<organism evidence="3 4">
    <name type="scientific">Cryphonectria parasitica (strain ATCC 38755 / EP155)</name>
    <dbReference type="NCBI Taxonomy" id="660469"/>
    <lineage>
        <taxon>Eukaryota</taxon>
        <taxon>Fungi</taxon>
        <taxon>Dikarya</taxon>
        <taxon>Ascomycota</taxon>
        <taxon>Pezizomycotina</taxon>
        <taxon>Sordariomycetes</taxon>
        <taxon>Sordariomycetidae</taxon>
        <taxon>Diaporthales</taxon>
        <taxon>Cryphonectriaceae</taxon>
        <taxon>Cryphonectria-Endothia species complex</taxon>
        <taxon>Cryphonectria</taxon>
    </lineage>
</organism>
<accession>A0A9P4Y442</accession>
<dbReference type="AlphaFoldDB" id="A0A9P4Y442"/>
<evidence type="ECO:0000313" key="4">
    <source>
        <dbReference type="Proteomes" id="UP000803844"/>
    </source>
</evidence>
<dbReference type="RefSeq" id="XP_040777070.1">
    <property type="nucleotide sequence ID" value="XM_040926135.1"/>
</dbReference>